<comment type="caution">
    <text evidence="2">The sequence shown here is derived from an EMBL/GenBank/DDBJ whole genome shotgun (WGS) entry which is preliminary data.</text>
</comment>
<keyword evidence="3" id="KW-1185">Reference proteome</keyword>
<feature type="region of interest" description="Disordered" evidence="1">
    <location>
        <begin position="1"/>
        <end position="22"/>
    </location>
</feature>
<evidence type="ECO:0000313" key="2">
    <source>
        <dbReference type="EMBL" id="MED6135446.1"/>
    </source>
</evidence>
<dbReference type="Proteomes" id="UP001341840">
    <property type="component" value="Unassembled WGS sequence"/>
</dbReference>
<accession>A0ABU6SH00</accession>
<feature type="region of interest" description="Disordered" evidence="1">
    <location>
        <begin position="98"/>
        <end position="170"/>
    </location>
</feature>
<organism evidence="2 3">
    <name type="scientific">Stylosanthes scabra</name>
    <dbReference type="NCBI Taxonomy" id="79078"/>
    <lineage>
        <taxon>Eukaryota</taxon>
        <taxon>Viridiplantae</taxon>
        <taxon>Streptophyta</taxon>
        <taxon>Embryophyta</taxon>
        <taxon>Tracheophyta</taxon>
        <taxon>Spermatophyta</taxon>
        <taxon>Magnoliopsida</taxon>
        <taxon>eudicotyledons</taxon>
        <taxon>Gunneridae</taxon>
        <taxon>Pentapetalae</taxon>
        <taxon>rosids</taxon>
        <taxon>fabids</taxon>
        <taxon>Fabales</taxon>
        <taxon>Fabaceae</taxon>
        <taxon>Papilionoideae</taxon>
        <taxon>50 kb inversion clade</taxon>
        <taxon>dalbergioids sensu lato</taxon>
        <taxon>Dalbergieae</taxon>
        <taxon>Pterocarpus clade</taxon>
        <taxon>Stylosanthes</taxon>
    </lineage>
</organism>
<reference evidence="2 3" key="1">
    <citation type="journal article" date="2023" name="Plants (Basel)">
        <title>Bridging the Gap: Combining Genomics and Transcriptomics Approaches to Understand Stylosanthes scabra, an Orphan Legume from the Brazilian Caatinga.</title>
        <authorList>
            <person name="Ferreira-Neto J.R.C."/>
            <person name="da Silva M.D."/>
            <person name="Binneck E."/>
            <person name="de Melo N.F."/>
            <person name="da Silva R.H."/>
            <person name="de Melo A.L.T.M."/>
            <person name="Pandolfi V."/>
            <person name="Bustamante F.O."/>
            <person name="Brasileiro-Vidal A.C."/>
            <person name="Benko-Iseppon A.M."/>
        </authorList>
    </citation>
    <scope>NUCLEOTIDE SEQUENCE [LARGE SCALE GENOMIC DNA]</scope>
    <source>
        <tissue evidence="2">Leaves</tissue>
    </source>
</reference>
<gene>
    <name evidence="2" type="ORF">PIB30_046536</name>
</gene>
<sequence>MHHVDRVKRQFGGEQQIPEDPVNLDGLLGVSAQGEDQHWPTRHAEWYDGWRGRFAPEHQITITPMQYPAMPAHAYFEWWLDACRVRFLSPADALDDPSLDGLPNDVPATASQPRDKLSLPGDVPASTRQRRAFRPDIKRQASGGVGRGVGDGGATDTQRTHDTGDGPVIGEDIPVDDAFFTGAEHHFQSSFGEERLRPASSSWIRAWISLPQCQSHSSVRGGHELDPAYYPPFTWVRQHRSIIPSVGYTTFMGVSHEPQWVRWFTAQSAPPHQPPTVIQPQPRRT</sequence>
<evidence type="ECO:0000313" key="3">
    <source>
        <dbReference type="Proteomes" id="UP001341840"/>
    </source>
</evidence>
<name>A0ABU6SH00_9FABA</name>
<evidence type="ECO:0000256" key="1">
    <source>
        <dbReference type="SAM" id="MobiDB-lite"/>
    </source>
</evidence>
<proteinExistence type="predicted"/>
<evidence type="ECO:0008006" key="4">
    <source>
        <dbReference type="Google" id="ProtNLM"/>
    </source>
</evidence>
<protein>
    <recommendedName>
        <fullName evidence="4">Aminotransferase-like plant mobile domain-containing protein</fullName>
    </recommendedName>
</protein>
<dbReference type="EMBL" id="JASCZI010060706">
    <property type="protein sequence ID" value="MED6135446.1"/>
    <property type="molecule type" value="Genomic_DNA"/>
</dbReference>
<feature type="compositionally biased region" description="Gly residues" evidence="1">
    <location>
        <begin position="143"/>
        <end position="153"/>
    </location>
</feature>